<feature type="region of interest" description="Disordered" evidence="2">
    <location>
        <begin position="771"/>
        <end position="801"/>
    </location>
</feature>
<dbReference type="PANTHER" id="PTHR47615">
    <property type="entry name" value="COILED-COIL DOMAIN-CONTAINING PROTEIN 158"/>
    <property type="match status" value="1"/>
</dbReference>
<sequence length="882" mass="100733">MSNSNPPEPQLPVDSQSNFLTYDCPAGGKQTHAETASQSSPLRLRFSSLTLDELSEQLDRRTKETQQLQEEIENATREALRRFGCTYSSTGQSCYKNDSAEDPSGGSAHAQPVTQAVVCCLDALKLDEAQRDRGFCKQEWLENSTDRCLEQLSDLQLNEGHSEEQETFSPQRAFVNMQVKLNEAQMENDVLSDQRAKGSRANVDQVEKMLRLLEERQNIKRSADQELQETEGEAPPLHRKVEPSGKVVKKVCSTPSEKPFGKNLTCNKNVKHRGPPPCVGNPSKETDRQHCTVFSQKERQRNQEDDGSFKRERMEDLITSLGQEMATLTDKLSSSKLSGVNLCAKLGLLKHVAERQTSLHHCQISDLESALSGHSDKSFCEKQRLEHREGTEVLRGQLELSRKQLCAAEEEKSCLQALLEQRSRETLQAEHEALRLKLIEREKTIDILRPQVERSVQTAARHSDAITKLQRENSFLIDRHRHEIQQLKAELVQHQSDLERERRELQASLTEQKLRVQEETAEKQRVMKQLELQRRQLFSLTEEHEELRRLHSCKNDEHQAVVLKLQSQLRSAHHELHHTRRGLKTLKAADGHGLRVALDMQKEITARREEADSLQSRIQHLEEKVEKMQQEERRQNLETHRQLQELTFVREEKRQLANELTALRSKDHQLRERINELESILHKMWESLANCQDFLQLREQEYFPLKLQHALNLKELPGQDLCAFQTVSPPELNSRTPSAPTAPPSSEHPYTTQIKEDCACELSSLVKGIQAVSSDNHRPHTDKSAVSSSFHRRRSAPERQDTATIAENEEGVKFCSRLRRKTCSSEPRFLKTTEPNGQTVNNRDGPFTSSPVSAAKYTTFPAILSLGRRSPVHSLLTSNPSS</sequence>
<evidence type="ECO:0000313" key="3">
    <source>
        <dbReference type="Ensembl" id="ENSFHEP00000002929.1"/>
    </source>
</evidence>
<dbReference type="AlphaFoldDB" id="A0A3Q2NUD0"/>
<dbReference type="InterPro" id="IPR031809">
    <property type="entry name" value="CCDC158"/>
</dbReference>
<evidence type="ECO:0000256" key="1">
    <source>
        <dbReference type="SAM" id="Coils"/>
    </source>
</evidence>
<keyword evidence="1" id="KW-0175">Coiled coil</keyword>
<evidence type="ECO:0000256" key="2">
    <source>
        <dbReference type="SAM" id="MobiDB-lite"/>
    </source>
</evidence>
<feature type="coiled-coil region" evidence="1">
    <location>
        <begin position="51"/>
        <end position="78"/>
    </location>
</feature>
<proteinExistence type="predicted"/>
<feature type="coiled-coil region" evidence="1">
    <location>
        <begin position="477"/>
        <end position="550"/>
    </location>
</feature>
<accession>A0A3Q2NUD0</accession>
<dbReference type="GeneTree" id="ENSGT00390000013339"/>
<feature type="coiled-coil region" evidence="1">
    <location>
        <begin position="604"/>
        <end position="680"/>
    </location>
</feature>
<evidence type="ECO:0000313" key="4">
    <source>
        <dbReference type="Proteomes" id="UP000265000"/>
    </source>
</evidence>
<feature type="region of interest" description="Disordered" evidence="2">
    <location>
        <begin position="1"/>
        <end position="41"/>
    </location>
</feature>
<reference evidence="3" key="2">
    <citation type="submission" date="2025-09" db="UniProtKB">
        <authorList>
            <consortium name="Ensembl"/>
        </authorList>
    </citation>
    <scope>IDENTIFICATION</scope>
</reference>
<reference evidence="3" key="1">
    <citation type="submission" date="2025-08" db="UniProtKB">
        <authorList>
            <consortium name="Ensembl"/>
        </authorList>
    </citation>
    <scope>IDENTIFICATION</scope>
</reference>
<feature type="region of interest" description="Disordered" evidence="2">
    <location>
        <begin position="826"/>
        <end position="848"/>
    </location>
</feature>
<feature type="region of interest" description="Disordered" evidence="2">
    <location>
        <begin position="221"/>
        <end position="245"/>
    </location>
</feature>
<dbReference type="Ensembl" id="ENSFHET00000011407.1">
    <property type="protein sequence ID" value="ENSFHEP00000002929.1"/>
    <property type="gene ID" value="ENSFHEG00000000658.1"/>
</dbReference>
<feature type="region of interest" description="Disordered" evidence="2">
    <location>
        <begin position="728"/>
        <end position="751"/>
    </location>
</feature>
<dbReference type="Proteomes" id="UP000265000">
    <property type="component" value="Unplaced"/>
</dbReference>
<dbReference type="STRING" id="8078.ENSFHEP00000002929"/>
<protein>
    <submittedName>
        <fullName evidence="3">Coiled-coil domain-containing protein 158-like</fullName>
    </submittedName>
</protein>
<dbReference type="PANTHER" id="PTHR47615:SF1">
    <property type="entry name" value="COILED-COIL DOMAIN-CONTAINING PROTEIN 158"/>
    <property type="match status" value="1"/>
</dbReference>
<feature type="compositionally biased region" description="Pro residues" evidence="2">
    <location>
        <begin position="1"/>
        <end position="10"/>
    </location>
</feature>
<organism evidence="3 4">
    <name type="scientific">Fundulus heteroclitus</name>
    <name type="common">Killifish</name>
    <name type="synonym">Mummichog</name>
    <dbReference type="NCBI Taxonomy" id="8078"/>
    <lineage>
        <taxon>Eukaryota</taxon>
        <taxon>Metazoa</taxon>
        <taxon>Chordata</taxon>
        <taxon>Craniata</taxon>
        <taxon>Vertebrata</taxon>
        <taxon>Euteleostomi</taxon>
        <taxon>Actinopterygii</taxon>
        <taxon>Neopterygii</taxon>
        <taxon>Teleostei</taxon>
        <taxon>Neoteleostei</taxon>
        <taxon>Acanthomorphata</taxon>
        <taxon>Ovalentaria</taxon>
        <taxon>Atherinomorphae</taxon>
        <taxon>Cyprinodontiformes</taxon>
        <taxon>Fundulidae</taxon>
        <taxon>Fundulus</taxon>
    </lineage>
</organism>
<name>A0A3Q2NUD0_FUNHE</name>
<keyword evidence="4" id="KW-1185">Reference proteome</keyword>
<dbReference type="Pfam" id="PF15921">
    <property type="entry name" value="CCDC158"/>
    <property type="match status" value="1"/>
</dbReference>
<feature type="compositionally biased region" description="Polar residues" evidence="2">
    <location>
        <begin position="833"/>
        <end position="848"/>
    </location>
</feature>